<dbReference type="PANTHER" id="PTHR45626">
    <property type="entry name" value="TRANSCRIPTION TERMINATION FACTOR 2-RELATED"/>
    <property type="match status" value="1"/>
</dbReference>
<reference evidence="7" key="1">
    <citation type="journal article" date="2019" name="MBio">
        <title>Virus Genomes from Deep Sea Sediments Expand the Ocean Megavirome and Support Independent Origins of Viral Gigantism.</title>
        <authorList>
            <person name="Backstrom D."/>
            <person name="Yutin N."/>
            <person name="Jorgensen S.L."/>
            <person name="Dharamshi J."/>
            <person name="Homa F."/>
            <person name="Zaremba-Niedwiedzka K."/>
            <person name="Spang A."/>
            <person name="Wolf Y.I."/>
            <person name="Koonin E.V."/>
            <person name="Ettema T.J."/>
        </authorList>
    </citation>
    <scope>NUCLEOTIDE SEQUENCE</scope>
</reference>
<dbReference type="Pfam" id="PF00271">
    <property type="entry name" value="Helicase_C"/>
    <property type="match status" value="1"/>
</dbReference>
<dbReference type="InterPro" id="IPR027417">
    <property type="entry name" value="P-loop_NTPase"/>
</dbReference>
<dbReference type="Gene3D" id="3.40.50.10810">
    <property type="entry name" value="Tandem AAA-ATPase domain"/>
    <property type="match status" value="1"/>
</dbReference>
<dbReference type="PROSITE" id="PS51192">
    <property type="entry name" value="HELICASE_ATP_BIND_1"/>
    <property type="match status" value="1"/>
</dbReference>
<dbReference type="CDD" id="cd18793">
    <property type="entry name" value="SF2_C_SNF"/>
    <property type="match status" value="1"/>
</dbReference>
<dbReference type="InterPro" id="IPR038718">
    <property type="entry name" value="SNF2-like_sf"/>
</dbReference>
<dbReference type="PROSITE" id="PS51194">
    <property type="entry name" value="HELICASE_CTER"/>
    <property type="match status" value="1"/>
</dbReference>
<dbReference type="InterPro" id="IPR049730">
    <property type="entry name" value="SNF2/RAD54-like_C"/>
</dbReference>
<feature type="domain" description="Helicase ATP-binding" evidence="5">
    <location>
        <begin position="97"/>
        <end position="311"/>
    </location>
</feature>
<keyword evidence="3 7" id="KW-0347">Helicase</keyword>
<dbReference type="GO" id="GO:0008094">
    <property type="term" value="F:ATP-dependent activity, acting on DNA"/>
    <property type="evidence" value="ECO:0007669"/>
    <property type="project" value="TreeGrafter"/>
</dbReference>
<sequence>MADDVTIIPKRDWRGKRVKKMKGVSPEYQCLVFNHDLSKKKMIEADLTDALRAASKNGYARRSLDKYLGLRPLPLKSKFSLYPHQEKCLTWLKEREDSIHYGIKGGIVALEMGLGKTIVAMAHALISPRPPCKERHGEKGFPTLVVCSKTVMQNWKLEKEKFFGHRVNVLFFHSMYMGKAVNHVTREYIVEHDLVVTTYDVLRTICTKEAYHEAVLERGDDTSMQKGKVIAINCRRRWQSNHHSTVGKGILYCTPWERVIADESHKFANPTTATYKYIMALYGKYKICLSGTPVLNRECDIWSQMRFCGYTGVDRALDWKKKWEEKMKRQQLHTTILEMTYKDAGIELPDLHHYKMEIKLKDEEKECYDFVMGKTKNVYFSMTQELTNFANVLVLFLRCRQCCVAPYLMTYESKRTKGGSLGRAQANKNKQEVKLMKELYKGGLGTWLHDKRGTAGMRSAKIQAIVKKLKNLNGKVLVYSTFTSALDLLADACDDYLPDFKYIQVDGGTVGEERQRSFARFRKSKRIRGLFLTYKVGSEGITLTEATHVIPMEPWWNDAVPNQAIHRAWRLGQKNDVEVHNILIEDSIEDKMRTICEGKDEMSKAILAGSTHKITRMDKYTLGRLLGIYK</sequence>
<dbReference type="Pfam" id="PF00176">
    <property type="entry name" value="SNF2-rel_dom"/>
    <property type="match status" value="1"/>
</dbReference>
<evidence type="ECO:0000256" key="3">
    <source>
        <dbReference type="ARBA" id="ARBA00022806"/>
    </source>
</evidence>
<dbReference type="SUPFAM" id="SSF52540">
    <property type="entry name" value="P-loop containing nucleoside triphosphate hydrolases"/>
    <property type="match status" value="2"/>
</dbReference>
<dbReference type="InterPro" id="IPR000330">
    <property type="entry name" value="SNF2_N"/>
</dbReference>
<dbReference type="InterPro" id="IPR014001">
    <property type="entry name" value="Helicase_ATP-bd"/>
</dbReference>
<dbReference type="InterPro" id="IPR001650">
    <property type="entry name" value="Helicase_C-like"/>
</dbReference>
<evidence type="ECO:0000256" key="2">
    <source>
        <dbReference type="ARBA" id="ARBA00022801"/>
    </source>
</evidence>
<feature type="domain" description="Helicase C-terminal" evidence="6">
    <location>
        <begin position="461"/>
        <end position="618"/>
    </location>
</feature>
<keyword evidence="1" id="KW-0547">Nucleotide-binding</keyword>
<dbReference type="PANTHER" id="PTHR45626:SF17">
    <property type="entry name" value="HELICASE-LIKE TRANSCRIPTION FACTOR"/>
    <property type="match status" value="1"/>
</dbReference>
<dbReference type="GO" id="GO:0004386">
    <property type="term" value="F:helicase activity"/>
    <property type="evidence" value="ECO:0007669"/>
    <property type="project" value="UniProtKB-KW"/>
</dbReference>
<keyword evidence="4" id="KW-0067">ATP-binding</keyword>
<dbReference type="GO" id="GO:0006281">
    <property type="term" value="P:DNA repair"/>
    <property type="evidence" value="ECO:0007669"/>
    <property type="project" value="TreeGrafter"/>
</dbReference>
<gene>
    <name evidence="7" type="ORF">LCMAC101_06170</name>
</gene>
<evidence type="ECO:0000256" key="1">
    <source>
        <dbReference type="ARBA" id="ARBA00022741"/>
    </source>
</evidence>
<dbReference type="GO" id="GO:0005524">
    <property type="term" value="F:ATP binding"/>
    <property type="evidence" value="ECO:0007669"/>
    <property type="project" value="UniProtKB-KW"/>
</dbReference>
<dbReference type="SMART" id="SM00487">
    <property type="entry name" value="DEXDc"/>
    <property type="match status" value="1"/>
</dbReference>
<dbReference type="SMART" id="SM00490">
    <property type="entry name" value="HELICc"/>
    <property type="match status" value="1"/>
</dbReference>
<dbReference type="Gene3D" id="3.40.50.300">
    <property type="entry name" value="P-loop containing nucleotide triphosphate hydrolases"/>
    <property type="match status" value="1"/>
</dbReference>
<evidence type="ECO:0000313" key="7">
    <source>
        <dbReference type="EMBL" id="QBK86022.1"/>
    </source>
</evidence>
<dbReference type="EMBL" id="MK500328">
    <property type="protein sequence ID" value="QBK86022.1"/>
    <property type="molecule type" value="Genomic_DNA"/>
</dbReference>
<dbReference type="GO" id="GO:0016787">
    <property type="term" value="F:hydrolase activity"/>
    <property type="evidence" value="ECO:0007669"/>
    <property type="project" value="UniProtKB-KW"/>
</dbReference>
<name>A0A481YS33_9VIRU</name>
<evidence type="ECO:0000259" key="5">
    <source>
        <dbReference type="PROSITE" id="PS51192"/>
    </source>
</evidence>
<evidence type="ECO:0000256" key="4">
    <source>
        <dbReference type="ARBA" id="ARBA00022840"/>
    </source>
</evidence>
<dbReference type="InterPro" id="IPR050628">
    <property type="entry name" value="SNF2_RAD54_helicase_TF"/>
</dbReference>
<evidence type="ECO:0000259" key="6">
    <source>
        <dbReference type="PROSITE" id="PS51194"/>
    </source>
</evidence>
<keyword evidence="2" id="KW-0378">Hydrolase</keyword>
<proteinExistence type="predicted"/>
<organism evidence="7">
    <name type="scientific">Marseillevirus LCMAC101</name>
    <dbReference type="NCBI Taxonomy" id="2506602"/>
    <lineage>
        <taxon>Viruses</taxon>
        <taxon>Varidnaviria</taxon>
        <taxon>Bamfordvirae</taxon>
        <taxon>Nucleocytoviricota</taxon>
        <taxon>Megaviricetes</taxon>
        <taxon>Pimascovirales</taxon>
        <taxon>Pimascovirales incertae sedis</taxon>
        <taxon>Marseilleviridae</taxon>
    </lineage>
</organism>
<accession>A0A481YS33</accession>
<protein>
    <submittedName>
        <fullName evidence="7">DEAD/SNF2-like helicase</fullName>
    </submittedName>
</protein>